<dbReference type="RefSeq" id="WP_210403773.1">
    <property type="nucleotide sequence ID" value="NZ_ML136932.1"/>
</dbReference>
<proteinExistence type="predicted"/>
<dbReference type="Proteomes" id="UP000288291">
    <property type="component" value="Unassembled WGS sequence"/>
</dbReference>
<sequence length="89" mass="10479">MNDKHDIVPLTDKNKFPKRNSRNTLLLNLKNKDLELNFYSSLDPEVMSKRQKLKYLSSPFLSSYTCLINFEEANFMNDKHDIVPLTDKN</sequence>
<evidence type="ECO:0000313" key="1">
    <source>
        <dbReference type="EMBL" id="RVU69804.1"/>
    </source>
</evidence>
<dbReference type="EMBL" id="RXIA01000065">
    <property type="protein sequence ID" value="RVU69804.1"/>
    <property type="molecule type" value="Genomic_DNA"/>
</dbReference>
<feature type="non-terminal residue" evidence="1">
    <location>
        <position position="89"/>
    </location>
</feature>
<comment type="caution">
    <text evidence="1">The sequence shown here is derived from an EMBL/GenBank/DDBJ whole genome shotgun (WGS) entry which is preliminary data.</text>
</comment>
<name>A0A437SSH5_9LACO</name>
<dbReference type="AlphaFoldDB" id="A0A437SSH5"/>
<protein>
    <submittedName>
        <fullName evidence="1">Uncharacterized protein</fullName>
    </submittedName>
</protein>
<accession>A0A437SSH5</accession>
<organism evidence="1 2">
    <name type="scientific">Lactobacillus xujianguonis</name>
    <dbReference type="NCBI Taxonomy" id="2495899"/>
    <lineage>
        <taxon>Bacteria</taxon>
        <taxon>Bacillati</taxon>
        <taxon>Bacillota</taxon>
        <taxon>Bacilli</taxon>
        <taxon>Lactobacillales</taxon>
        <taxon>Lactobacillaceae</taxon>
        <taxon>Lactobacillus</taxon>
    </lineage>
</organism>
<keyword evidence="2" id="KW-1185">Reference proteome</keyword>
<gene>
    <name evidence="1" type="ORF">EJK17_11145</name>
</gene>
<evidence type="ECO:0000313" key="2">
    <source>
        <dbReference type="Proteomes" id="UP000288291"/>
    </source>
</evidence>
<reference evidence="1 2" key="1">
    <citation type="submission" date="2018-12" db="EMBL/GenBank/DDBJ databases">
        <authorList>
            <person name="Meng J."/>
        </authorList>
    </citation>
    <scope>NUCLEOTIDE SEQUENCE [LARGE SCALE GENOMIC DNA]</scope>
    <source>
        <strain evidence="1 2">HT111-2</strain>
    </source>
</reference>